<evidence type="ECO:0000313" key="3">
    <source>
        <dbReference type="EMBL" id="QGA26399.1"/>
    </source>
</evidence>
<organism evidence="3 4">
    <name type="scientific">Sphingobacterium zhuxiongii</name>
    <dbReference type="NCBI Taxonomy" id="2662364"/>
    <lineage>
        <taxon>Bacteria</taxon>
        <taxon>Pseudomonadati</taxon>
        <taxon>Bacteroidota</taxon>
        <taxon>Sphingobacteriia</taxon>
        <taxon>Sphingobacteriales</taxon>
        <taxon>Sphingobacteriaceae</taxon>
        <taxon>Sphingobacterium</taxon>
    </lineage>
</organism>
<dbReference type="EMBL" id="CP045652">
    <property type="protein sequence ID" value="QGA26399.1"/>
    <property type="molecule type" value="Genomic_DNA"/>
</dbReference>
<protein>
    <submittedName>
        <fullName evidence="3">Heparinase</fullName>
    </submittedName>
</protein>
<dbReference type="SUPFAM" id="SSF48230">
    <property type="entry name" value="Chondroitin AC/alginate lyase"/>
    <property type="match status" value="1"/>
</dbReference>
<keyword evidence="4" id="KW-1185">Reference proteome</keyword>
<dbReference type="RefSeq" id="WP_153511229.1">
    <property type="nucleotide sequence ID" value="NZ_CP045652.1"/>
</dbReference>
<reference evidence="3 4" key="1">
    <citation type="submission" date="2019-10" db="EMBL/GenBank/DDBJ databases">
        <authorList>
            <person name="Dong K."/>
        </authorList>
    </citation>
    <scope>NUCLEOTIDE SEQUENCE [LARGE SCALE GENOMIC DNA]</scope>
    <source>
        <strain evidence="4">dk4302</strain>
    </source>
</reference>
<dbReference type="GO" id="GO:0016829">
    <property type="term" value="F:lyase activity"/>
    <property type="evidence" value="ECO:0007669"/>
    <property type="project" value="InterPro"/>
</dbReference>
<evidence type="ECO:0000313" key="4">
    <source>
        <dbReference type="Proteomes" id="UP000326921"/>
    </source>
</evidence>
<dbReference type="InterPro" id="IPR012480">
    <property type="entry name" value="Hepar_II_III_C"/>
</dbReference>
<evidence type="ECO:0000259" key="2">
    <source>
        <dbReference type="Pfam" id="PF07940"/>
    </source>
</evidence>
<dbReference type="Proteomes" id="UP000326921">
    <property type="component" value="Chromosome"/>
</dbReference>
<accession>A0A5Q0QB53</accession>
<evidence type="ECO:0000256" key="1">
    <source>
        <dbReference type="ARBA" id="ARBA00004196"/>
    </source>
</evidence>
<dbReference type="InterPro" id="IPR008929">
    <property type="entry name" value="Chondroitin_lyas"/>
</dbReference>
<dbReference type="Gene3D" id="2.70.98.70">
    <property type="match status" value="1"/>
</dbReference>
<feature type="domain" description="Heparinase II/III-like C-terminal" evidence="2">
    <location>
        <begin position="414"/>
        <end position="572"/>
    </location>
</feature>
<comment type="subcellular location">
    <subcellularLocation>
        <location evidence="1">Cell envelope</location>
    </subcellularLocation>
</comment>
<name>A0A5Q0QB53_9SPHI</name>
<dbReference type="Pfam" id="PF07940">
    <property type="entry name" value="Hepar_II_III_C"/>
    <property type="match status" value="1"/>
</dbReference>
<dbReference type="Gene3D" id="1.50.10.100">
    <property type="entry name" value="Chondroitin AC/alginate lyase"/>
    <property type="match status" value="1"/>
</dbReference>
<gene>
    <name evidence="3" type="ORF">GFH32_08695</name>
</gene>
<dbReference type="GO" id="GO:0030313">
    <property type="term" value="C:cell envelope"/>
    <property type="evidence" value="ECO:0007669"/>
    <property type="project" value="UniProtKB-SubCell"/>
</dbReference>
<dbReference type="KEGG" id="sphe:GFH32_08695"/>
<sequence>MKKIINLITLLIISIPTLLGANTVREKDIITGRFKETDIKSSLLSNQQWVPYPAYTDRAGWQKLTAPFYDNIIAQGEKYLDYQWQVVKATDYLAYERNGSRVIMEKPMNENAVALSNLFFAELAEGKGRFLDQIINGVWYFSEMSTWSLSAHVPAYQSTKRSLPQTGTHVVDLMAGDMGSFLSWIHYFFQAEMDKVNPEIAARLKDNIQARVIDPYMTRTDMWWQAFELTPKQIVNNWNPWCNFNVLTSILLIEDNPEQKIAGIYKTMRSVDKYINYMKADGACDEGPSYWGHAAAKLYDYLEILALATGNKVNLFDQPMIKDMGEYISQSYIGGDNWVVNFADASAKYSGEPLLIYRYGTAVKSTEMQSFAKYLWDAKSTKLSFSRDAFRSLENLRTIHEIDGATAALPSNPYKWYPETEFLYIREKGFFLGAKGGFNNESHNHNDLGNFILYLDEQPVFIDAGVGTYNKKTFSPQRYDIWTMQSAYHNVPQINGIDQEDGGQFRTKNTKFDAKKGVFQTDIAGAYPKEAQVNSWIRTYTAKNRSLQITDQFEINNPSKPNVITFMLAEEPRLENGKILLNNNKHTMTYDSKTFDASVEVLNQDDNRLSSVWGEKIYRLRLTAKATPSKGKYSFTIK</sequence>
<dbReference type="AlphaFoldDB" id="A0A5Q0QB53"/>
<proteinExistence type="predicted"/>